<name>A0A2N9ID13_FAGSY</name>
<proteinExistence type="predicted"/>
<dbReference type="PANTHER" id="PTHR24014">
    <property type="entry name" value="2-OXOGLUTARATE AND IRON-DEPENDENT OXYGENASE DOMAIN-CONTAINING PROTEIN 2"/>
    <property type="match status" value="1"/>
</dbReference>
<feature type="region of interest" description="Disordered" evidence="2">
    <location>
        <begin position="1"/>
        <end position="32"/>
    </location>
</feature>
<organism evidence="3">
    <name type="scientific">Fagus sylvatica</name>
    <name type="common">Beechnut</name>
    <dbReference type="NCBI Taxonomy" id="28930"/>
    <lineage>
        <taxon>Eukaryota</taxon>
        <taxon>Viridiplantae</taxon>
        <taxon>Streptophyta</taxon>
        <taxon>Embryophyta</taxon>
        <taxon>Tracheophyta</taxon>
        <taxon>Spermatophyta</taxon>
        <taxon>Magnoliopsida</taxon>
        <taxon>eudicotyledons</taxon>
        <taxon>Gunneridae</taxon>
        <taxon>Pentapetalae</taxon>
        <taxon>rosids</taxon>
        <taxon>fabids</taxon>
        <taxon>Fagales</taxon>
        <taxon>Fagaceae</taxon>
        <taxon>Fagus</taxon>
    </lineage>
</organism>
<dbReference type="PANTHER" id="PTHR24014:SF4">
    <property type="entry name" value="2-OXOGLUTARATE AND IRON-DEPENDENT OXYGENASE DOMAIN-CONTAINING PROTEIN 2"/>
    <property type="match status" value="1"/>
</dbReference>
<accession>A0A2N9ID13</accession>
<keyword evidence="1" id="KW-0847">Vitamin C</keyword>
<dbReference type="AlphaFoldDB" id="A0A2N9ID13"/>
<feature type="compositionally biased region" description="Basic and acidic residues" evidence="2">
    <location>
        <begin position="1"/>
        <end position="11"/>
    </location>
</feature>
<dbReference type="GO" id="GO:0031418">
    <property type="term" value="F:L-ascorbic acid binding"/>
    <property type="evidence" value="ECO:0007669"/>
    <property type="project" value="UniProtKB-KW"/>
</dbReference>
<evidence type="ECO:0000256" key="2">
    <source>
        <dbReference type="SAM" id="MobiDB-lite"/>
    </source>
</evidence>
<reference evidence="3" key="1">
    <citation type="submission" date="2018-02" db="EMBL/GenBank/DDBJ databases">
        <authorList>
            <person name="Cohen D.B."/>
            <person name="Kent A.D."/>
        </authorList>
    </citation>
    <scope>NUCLEOTIDE SEQUENCE</scope>
</reference>
<evidence type="ECO:0000256" key="1">
    <source>
        <dbReference type="ARBA" id="ARBA00022896"/>
    </source>
</evidence>
<evidence type="ECO:0000313" key="3">
    <source>
        <dbReference type="EMBL" id="SPD21973.1"/>
    </source>
</evidence>
<feature type="compositionally biased region" description="Low complexity" evidence="2">
    <location>
        <begin position="18"/>
        <end position="27"/>
    </location>
</feature>
<dbReference type="EMBL" id="OIVN01005334">
    <property type="protein sequence ID" value="SPD21973.1"/>
    <property type="molecule type" value="Genomic_DNA"/>
</dbReference>
<sequence>MSLETSVDRRKQPQTPIAGNGNANANGNGNGVVAEDNKLRLRVRANENHKAESYEDLQLQLEFSPLLFSSLEQYLPFNMLHVSRELKLQYMRHILLRYSPEGERARV</sequence>
<gene>
    <name evidence="3" type="ORF">FSB_LOCUS49855</name>
</gene>
<protein>
    <submittedName>
        <fullName evidence="3">Uncharacterized protein</fullName>
    </submittedName>
</protein>